<evidence type="ECO:0000313" key="1">
    <source>
        <dbReference type="EMBL" id="QFP94911.1"/>
    </source>
</evidence>
<evidence type="ECO:0000313" key="2">
    <source>
        <dbReference type="Proteomes" id="UP000326805"/>
    </source>
</evidence>
<keyword evidence="2" id="KW-1185">Reference proteome</keyword>
<sequence>MIKNGVKDAGDIWAPGKVAQVVLARHPSGQVREAFPVYPYAEKATEFSAESDLAMLPISIMEESNMIGAVVANGLYKPRLTSVAAKQTRLCERMYDGNELTVQFTVADLSPIVRPSSVIMGANIYGQDAIEVKFGSDGFRIQVTDFENIVSASYPFTYSLSTNDVVTVKRLLDVIVIHVNGNYVFAARDPLLKPNDSQTYVGVTTTSTPTNISSAFSSLKFIGSTFQPDQLLARLDVERPALVRDVDTYVGHVYIRKGGHVLLMLNDYRWNTTTAVSTRIGEVFVNGTTNEHRQILISNQNGGSGSKEMTIPDNTHIYILSKSNAQNAQDRQLKSGLFEVYPY</sequence>
<dbReference type="RefSeq" id="YP_009852777.1">
    <property type="nucleotide sequence ID" value="NC_048816.1"/>
</dbReference>
<dbReference type="KEGG" id="vg:55623412"/>
<protein>
    <submittedName>
        <fullName evidence="1">Uncharacterized protein</fullName>
    </submittedName>
</protein>
<dbReference type="Proteomes" id="UP000326805">
    <property type="component" value="Segment"/>
</dbReference>
<reference evidence="1 2" key="1">
    <citation type="submission" date="2019-08" db="EMBL/GenBank/DDBJ databases">
        <authorList>
            <person name="Ward C."/>
            <person name="Batin B."/>
            <person name="Choi E."/>
            <person name="Dhami J."/>
            <person name="Figueroa S."/>
            <person name="Kim S."/>
            <person name="Kim U."/>
            <person name="Klim L."/>
            <person name="Lee Y.S."/>
            <person name="Lim D."/>
            <person name="Nathaniel A."/>
            <person name="Shih C."/>
            <person name="Simental K."/>
            <person name="Shu E."/>
            <person name="Trivedi R."/>
            <person name="Valladolid I."/>
            <person name="Wang C."/>
            <person name="Yoo K."/>
            <person name="Choi J.D."/>
            <person name="Dean N."/>
            <person name="Muthiah A.S."/>
            <person name="Diaz A."/>
            <person name="Garlena R.A."/>
            <person name="Russell D.A."/>
            <person name="Pope W.H."/>
            <person name="Jacobs-Sera D."/>
            <person name="Hatfull G.F."/>
        </authorList>
    </citation>
    <scope>NUCLEOTIDE SEQUENCE [LARGE SCALE GENOMIC DNA]</scope>
</reference>
<name>A0A5P8D8A5_9CAUD</name>
<accession>A0A5P8D8A5</accession>
<dbReference type="GeneID" id="55623412"/>
<gene>
    <name evidence="1" type="primary">29</name>
    <name evidence="1" type="ORF">SEA_OHMYWARD_29</name>
</gene>
<dbReference type="EMBL" id="MN284896">
    <property type="protein sequence ID" value="QFP94911.1"/>
    <property type="molecule type" value="Genomic_DNA"/>
</dbReference>
<organism evidence="1 2">
    <name type="scientific">Gordonia phage OhMyWard</name>
    <dbReference type="NCBI Taxonomy" id="2652414"/>
    <lineage>
        <taxon>Viruses</taxon>
        <taxon>Duplodnaviria</taxon>
        <taxon>Heunggongvirae</taxon>
        <taxon>Uroviricota</taxon>
        <taxon>Caudoviricetes</taxon>
        <taxon>Deejayvirinae</taxon>
        <taxon>Kenoshavirus</taxon>
        <taxon>Kenoshavirus ohmyward</taxon>
    </lineage>
</organism>
<proteinExistence type="predicted"/>